<dbReference type="Proteomes" id="UP001596043">
    <property type="component" value="Unassembled WGS sequence"/>
</dbReference>
<dbReference type="InterPro" id="IPR000073">
    <property type="entry name" value="AB_hydrolase_1"/>
</dbReference>
<evidence type="ECO:0000313" key="3">
    <source>
        <dbReference type="EMBL" id="MFC4635911.1"/>
    </source>
</evidence>
<dbReference type="Pfam" id="PF00561">
    <property type="entry name" value="Abhydrolase_1"/>
    <property type="match status" value="1"/>
</dbReference>
<dbReference type="InterPro" id="IPR008220">
    <property type="entry name" value="HAT_MetX-like"/>
</dbReference>
<evidence type="ECO:0000256" key="1">
    <source>
        <dbReference type="ARBA" id="ARBA00022679"/>
    </source>
</evidence>
<keyword evidence="1" id="KW-0808">Transferase</keyword>
<dbReference type="Gene3D" id="3.40.50.1820">
    <property type="entry name" value="alpha/beta hydrolase"/>
    <property type="match status" value="1"/>
</dbReference>
<proteinExistence type="predicted"/>
<dbReference type="PIRSF" id="PIRSF000443">
    <property type="entry name" value="Homoser_Ac_trans"/>
    <property type="match status" value="1"/>
</dbReference>
<keyword evidence="3" id="KW-0378">Hydrolase</keyword>
<keyword evidence="4" id="KW-1185">Reference proteome</keyword>
<dbReference type="PANTHER" id="PTHR32268:SF11">
    <property type="entry name" value="HOMOSERINE O-ACETYLTRANSFERASE"/>
    <property type="match status" value="1"/>
</dbReference>
<dbReference type="RefSeq" id="WP_379981597.1">
    <property type="nucleotide sequence ID" value="NZ_JBHSFV010000013.1"/>
</dbReference>
<dbReference type="SUPFAM" id="SSF53474">
    <property type="entry name" value="alpha/beta-Hydrolases"/>
    <property type="match status" value="1"/>
</dbReference>
<evidence type="ECO:0000259" key="2">
    <source>
        <dbReference type="Pfam" id="PF00561"/>
    </source>
</evidence>
<dbReference type="PANTHER" id="PTHR32268">
    <property type="entry name" value="HOMOSERINE O-ACETYLTRANSFERASE"/>
    <property type="match status" value="1"/>
</dbReference>
<feature type="domain" description="AB hydrolase-1" evidence="2">
    <location>
        <begin position="35"/>
        <end position="155"/>
    </location>
</feature>
<reference evidence="4" key="1">
    <citation type="journal article" date="2019" name="Int. J. Syst. Evol. Microbiol.">
        <title>The Global Catalogue of Microorganisms (GCM) 10K type strain sequencing project: providing services to taxonomists for standard genome sequencing and annotation.</title>
        <authorList>
            <consortium name="The Broad Institute Genomics Platform"/>
            <consortium name="The Broad Institute Genome Sequencing Center for Infectious Disease"/>
            <person name="Wu L."/>
            <person name="Ma J."/>
        </authorList>
    </citation>
    <scope>NUCLEOTIDE SEQUENCE [LARGE SCALE GENOMIC DNA]</scope>
    <source>
        <strain evidence="4">YJ-61-S</strain>
    </source>
</reference>
<protein>
    <submittedName>
        <fullName evidence="3">Alpha/beta fold hydrolase</fullName>
    </submittedName>
</protein>
<dbReference type="InterPro" id="IPR029058">
    <property type="entry name" value="AB_hydrolase_fold"/>
</dbReference>
<organism evidence="3 4">
    <name type="scientific">Dokdonia ponticola</name>
    <dbReference type="NCBI Taxonomy" id="2041041"/>
    <lineage>
        <taxon>Bacteria</taxon>
        <taxon>Pseudomonadati</taxon>
        <taxon>Bacteroidota</taxon>
        <taxon>Flavobacteriia</taxon>
        <taxon>Flavobacteriales</taxon>
        <taxon>Flavobacteriaceae</taxon>
        <taxon>Dokdonia</taxon>
    </lineage>
</organism>
<sequence>MLQSLHIPSFQTHTGYTCDLTVTYQLFGQTLGEAPIVLVNHALTGNSSVTGDHGWWSDLIGKNKAIDTDGYTILAIDIPGNGYDGQLDHLITEYSQFHNRDIAQIQMKVINHLNINSLFAVIGGSLGGQIAWELAVQNPALIEHLIPVATDWKATDWVIAQCSIQEQILHNSTQPLHDARMHAMTFYRTAASFTAKFNRSIHLEKGMYNVKSWLLHHGKRLEARFELSTYKLMNHLLGSASITDGRGEIQELLQPIKSTVHLVAIDSDGLFYPEPIYQTYQLLQEADVPSYYHEIHSIHGHDAFLIEYEQLSTIIKPIFQKQLCHK</sequence>
<accession>A0ABV9I2J0</accession>
<evidence type="ECO:0000313" key="4">
    <source>
        <dbReference type="Proteomes" id="UP001596043"/>
    </source>
</evidence>
<dbReference type="EMBL" id="JBHSFV010000013">
    <property type="protein sequence ID" value="MFC4635911.1"/>
    <property type="molecule type" value="Genomic_DNA"/>
</dbReference>
<dbReference type="GO" id="GO:0016787">
    <property type="term" value="F:hydrolase activity"/>
    <property type="evidence" value="ECO:0007669"/>
    <property type="project" value="UniProtKB-KW"/>
</dbReference>
<name>A0ABV9I2J0_9FLAO</name>
<gene>
    <name evidence="3" type="ORF">ACFO3O_18515</name>
</gene>
<comment type="caution">
    <text evidence="3">The sequence shown here is derived from an EMBL/GenBank/DDBJ whole genome shotgun (WGS) entry which is preliminary data.</text>
</comment>